<keyword evidence="3 9" id="KW-0489">Methyltransferase</keyword>
<reference evidence="9 10" key="1">
    <citation type="submission" date="2019-02" db="EMBL/GenBank/DDBJ databases">
        <title>Genomic Encyclopedia of Archaeal and Bacterial Type Strains, Phase II (KMG-II): from individual species to whole genera.</title>
        <authorList>
            <person name="Goeker M."/>
        </authorList>
    </citation>
    <scope>NUCLEOTIDE SEQUENCE [LARGE SCALE GENOMIC DNA]</scope>
    <source>
        <strain evidence="9 10">DSM 18101</strain>
    </source>
</reference>
<keyword evidence="5" id="KW-0949">S-adenosyl-L-methionine</keyword>
<dbReference type="GO" id="GO:0008170">
    <property type="term" value="F:N-methyltransferase activity"/>
    <property type="evidence" value="ECO:0007669"/>
    <property type="project" value="InterPro"/>
</dbReference>
<dbReference type="GO" id="GO:0005737">
    <property type="term" value="C:cytoplasm"/>
    <property type="evidence" value="ECO:0007669"/>
    <property type="project" value="TreeGrafter"/>
</dbReference>
<dbReference type="GO" id="GO:0009007">
    <property type="term" value="F:site-specific DNA-methyltransferase (adenine-specific) activity"/>
    <property type="evidence" value="ECO:0007669"/>
    <property type="project" value="UniProtKB-EC"/>
</dbReference>
<organism evidence="9 10">
    <name type="scientific">Edaphobacter modestus</name>
    <dbReference type="NCBI Taxonomy" id="388466"/>
    <lineage>
        <taxon>Bacteria</taxon>
        <taxon>Pseudomonadati</taxon>
        <taxon>Acidobacteriota</taxon>
        <taxon>Terriglobia</taxon>
        <taxon>Terriglobales</taxon>
        <taxon>Acidobacteriaceae</taxon>
        <taxon>Edaphobacter</taxon>
    </lineage>
</organism>
<dbReference type="PROSITE" id="PS00092">
    <property type="entry name" value="N6_MTASE"/>
    <property type="match status" value="2"/>
</dbReference>
<name>A0A4Q7Y3G8_9BACT</name>
<dbReference type="PRINTS" id="PR00506">
    <property type="entry name" value="D21N6MTFRASE"/>
</dbReference>
<protein>
    <recommendedName>
        <fullName evidence="2">site-specific DNA-methyltransferase (adenine-specific)</fullName>
        <ecNumber evidence="2">2.1.1.72</ecNumber>
    </recommendedName>
</protein>
<dbReference type="PANTHER" id="PTHR13370:SF3">
    <property type="entry name" value="TRNA (GUANINE(10)-N2)-METHYLTRANSFERASE HOMOLOG"/>
    <property type="match status" value="1"/>
</dbReference>
<dbReference type="Pfam" id="PF01555">
    <property type="entry name" value="N6_N4_Mtase"/>
    <property type="match status" value="2"/>
</dbReference>
<comment type="catalytic activity">
    <reaction evidence="6">
        <text>a 2'-deoxyadenosine in DNA + S-adenosyl-L-methionine = an N(6)-methyl-2'-deoxyadenosine in DNA + S-adenosyl-L-homocysteine + H(+)</text>
        <dbReference type="Rhea" id="RHEA:15197"/>
        <dbReference type="Rhea" id="RHEA-COMP:12418"/>
        <dbReference type="Rhea" id="RHEA-COMP:12419"/>
        <dbReference type="ChEBI" id="CHEBI:15378"/>
        <dbReference type="ChEBI" id="CHEBI:57856"/>
        <dbReference type="ChEBI" id="CHEBI:59789"/>
        <dbReference type="ChEBI" id="CHEBI:90615"/>
        <dbReference type="ChEBI" id="CHEBI:90616"/>
        <dbReference type="EC" id="2.1.1.72"/>
    </reaction>
</comment>
<dbReference type="GO" id="GO:0003677">
    <property type="term" value="F:DNA binding"/>
    <property type="evidence" value="ECO:0007669"/>
    <property type="project" value="InterPro"/>
</dbReference>
<evidence type="ECO:0000259" key="8">
    <source>
        <dbReference type="Pfam" id="PF01555"/>
    </source>
</evidence>
<gene>
    <name evidence="9" type="ORF">BDD14_6153</name>
</gene>
<dbReference type="InterPro" id="IPR029063">
    <property type="entry name" value="SAM-dependent_MTases_sf"/>
</dbReference>
<dbReference type="Proteomes" id="UP000292958">
    <property type="component" value="Unassembled WGS sequence"/>
</dbReference>
<dbReference type="GO" id="GO:0032259">
    <property type="term" value="P:methylation"/>
    <property type="evidence" value="ECO:0007669"/>
    <property type="project" value="UniProtKB-KW"/>
</dbReference>
<comment type="caution">
    <text evidence="9">The sequence shown here is derived from an EMBL/GenBank/DDBJ whole genome shotgun (WGS) entry which is preliminary data.</text>
</comment>
<keyword evidence="10" id="KW-1185">Reference proteome</keyword>
<evidence type="ECO:0000313" key="10">
    <source>
        <dbReference type="Proteomes" id="UP000292958"/>
    </source>
</evidence>
<dbReference type="InterPro" id="IPR002295">
    <property type="entry name" value="N4/N6-MTase_EcoPI_Mod-like"/>
</dbReference>
<dbReference type="InterPro" id="IPR002941">
    <property type="entry name" value="DNA_methylase_N4/N6"/>
</dbReference>
<feature type="region of interest" description="Disordered" evidence="7">
    <location>
        <begin position="29"/>
        <end position="53"/>
    </location>
</feature>
<evidence type="ECO:0000256" key="4">
    <source>
        <dbReference type="ARBA" id="ARBA00022679"/>
    </source>
</evidence>
<evidence type="ECO:0000256" key="5">
    <source>
        <dbReference type="ARBA" id="ARBA00022691"/>
    </source>
</evidence>
<evidence type="ECO:0000256" key="7">
    <source>
        <dbReference type="SAM" id="MobiDB-lite"/>
    </source>
</evidence>
<evidence type="ECO:0000256" key="6">
    <source>
        <dbReference type="ARBA" id="ARBA00047942"/>
    </source>
</evidence>
<comment type="similarity">
    <text evidence="1">Belongs to the N(4)/N(6)-methyltransferase family.</text>
</comment>
<proteinExistence type="inferred from homology"/>
<accession>A0A4Q7Y3G8</accession>
<dbReference type="SUPFAM" id="SSF53335">
    <property type="entry name" value="S-adenosyl-L-methionine-dependent methyltransferases"/>
    <property type="match status" value="3"/>
</dbReference>
<evidence type="ECO:0000256" key="2">
    <source>
        <dbReference type="ARBA" id="ARBA00011900"/>
    </source>
</evidence>
<evidence type="ECO:0000313" key="9">
    <source>
        <dbReference type="EMBL" id="RZU30365.1"/>
    </source>
</evidence>
<feature type="domain" description="DNA methylase N-4/N-6" evidence="8">
    <location>
        <begin position="404"/>
        <end position="733"/>
    </location>
</feature>
<dbReference type="EMBL" id="SHKW01000006">
    <property type="protein sequence ID" value="RZU30365.1"/>
    <property type="molecule type" value="Genomic_DNA"/>
</dbReference>
<evidence type="ECO:0000256" key="3">
    <source>
        <dbReference type="ARBA" id="ARBA00022603"/>
    </source>
</evidence>
<dbReference type="EC" id="2.1.1.72" evidence="2"/>
<keyword evidence="4" id="KW-0808">Transferase</keyword>
<dbReference type="PANTHER" id="PTHR13370">
    <property type="entry name" value="RNA METHYLASE-RELATED"/>
    <property type="match status" value="1"/>
</dbReference>
<evidence type="ECO:0000256" key="1">
    <source>
        <dbReference type="ARBA" id="ARBA00006594"/>
    </source>
</evidence>
<dbReference type="InterPro" id="IPR002052">
    <property type="entry name" value="DNA_methylase_N6_adenine_CS"/>
</dbReference>
<sequence>MLGAGRLPNDVRSVFEANAAAGVAAIRQRTEQHPTTYPKVPRDVPVPGSGQARRNGLADRIVVSKTSVYQRAHSYHTKVPPDAIVPFIKAFTRPGDTVFDPFCGSGMTGVAALLADRNALLSDVSIAAVHIARNYTRPCDPKAFAEALKTIARQMEPIVSWLYRPLGASTLVEYTTWSDVFRCHSCRSRIVYWESVQKNGSVDGDRVACSACGERFRKADLQWIGEQPVLTQTSSGSSRIDSHAPTVEELALIEESEKAPIPYWIPVVSFGHEREMWRASHRSMGVTGVAEFFSKRNLHVLAALRHTILQVADERVREALLFAFTACVNRASKRYQWNAKRPTNVMTGTLYISSLRYEWNVWSLFRRKAADVLRFYEQFPKTTAVADVFQRSATDLDCLPDGSIDMVFMDPPFGSNIFYADSSLLWESWLGALTDESLEIVVNKHRASGTGGKTLNQYGSLMCEAFSHSARILKPGGRAVLAFSNSDDAVWTSVQKALADAGLQTETVHILDKGQPSIKGVKGLNGKENVTCLDLVLCLKRKGKAMQMPVPFPPPSTFIEDSIRSVVRDTRLRTDEIYSAVLRDVMASQYSVSGITMPMIAERCRSANLIETDGFWSWPEMTSATEGVSDQVFLNGYLSAPGALPVSKSKETCDESIQSIRVEGGRNSAFYTAHSYHTKVPPEAIHPFIEHYSKPGDVILDPFCGSGMTGVAAALAGRRAILNDLSPAAVHLAWNHTHPCDPVALMEGFDLLERRLGRMFRELYSTEHSDGTPGLIHWTLWSTEHSCPFCKKSFALWDAIDHKTGRVGPTIDCPLCSTEISRKDLKAGKSRPAWIAYELPDGKRHEKAASSRDIAKALKFKREDIAAWTPDIPLGADREMYIRCALKLKGVSSVADLYTPRNLHALALLWREIGLIKDDRIKRALAFAFTNTSWHGSRMRRFNARGGQRPLTGTLYIPQLSSEANVFEVMRNKMAQLQRYYRSFRPRIAEAPSVTLGSATKLANVRSGSVDYVFTDPPFGSNIFYADCNLIWESWLGTLTNTEDEAVVNRSLAVENGGKSLEQYGVLISSALGEISRVLKPGGWATIVFHNTDAAVWQAIKDAAFVNGFEFHEAASLDRKQQSHKGYKGRGGEEDVAHFDVIFNLRKAIIASKTPASKSKRNRPHALRMLSELVASIVREEPTSERGLQGVHAEVMRRLASHGDSEFVDYADVRAIWESLPKGELALSR</sequence>
<dbReference type="AlphaFoldDB" id="A0A4Q7Y3G8"/>
<dbReference type="Gene3D" id="3.40.50.150">
    <property type="entry name" value="Vaccinia Virus protein VP39"/>
    <property type="match status" value="4"/>
</dbReference>
<feature type="domain" description="DNA methylase N-4/N-6" evidence="8">
    <location>
        <begin position="73"/>
        <end position="132"/>
    </location>
</feature>